<comment type="caution">
    <text evidence="1">The sequence shown here is derived from an EMBL/GenBank/DDBJ whole genome shotgun (WGS) entry which is preliminary data.</text>
</comment>
<dbReference type="AlphaFoldDB" id="A0A1X2GIY7"/>
<proteinExistence type="predicted"/>
<accession>A0A1X2GIY7</accession>
<organism evidence="1 2">
    <name type="scientific">Hesseltinella vesiculosa</name>
    <dbReference type="NCBI Taxonomy" id="101127"/>
    <lineage>
        <taxon>Eukaryota</taxon>
        <taxon>Fungi</taxon>
        <taxon>Fungi incertae sedis</taxon>
        <taxon>Mucoromycota</taxon>
        <taxon>Mucoromycotina</taxon>
        <taxon>Mucoromycetes</taxon>
        <taxon>Mucorales</taxon>
        <taxon>Cunninghamellaceae</taxon>
        <taxon>Hesseltinella</taxon>
    </lineage>
</organism>
<keyword evidence="2" id="KW-1185">Reference proteome</keyword>
<dbReference type="Proteomes" id="UP000242146">
    <property type="component" value="Unassembled WGS sequence"/>
</dbReference>
<dbReference type="OrthoDB" id="2960936at2759"/>
<reference evidence="1 2" key="1">
    <citation type="submission" date="2016-07" db="EMBL/GenBank/DDBJ databases">
        <title>Pervasive Adenine N6-methylation of Active Genes in Fungi.</title>
        <authorList>
            <consortium name="DOE Joint Genome Institute"/>
            <person name="Mondo S.J."/>
            <person name="Dannebaum R.O."/>
            <person name="Kuo R.C."/>
            <person name="Labutti K."/>
            <person name="Haridas S."/>
            <person name="Kuo A."/>
            <person name="Salamov A."/>
            <person name="Ahrendt S.R."/>
            <person name="Lipzen A."/>
            <person name="Sullivan W."/>
            <person name="Andreopoulos W.B."/>
            <person name="Clum A."/>
            <person name="Lindquist E."/>
            <person name="Daum C."/>
            <person name="Ramamoorthy G.K."/>
            <person name="Gryganskyi A."/>
            <person name="Culley D."/>
            <person name="Magnuson J.K."/>
            <person name="James T.Y."/>
            <person name="O'Malley M.A."/>
            <person name="Stajich J.E."/>
            <person name="Spatafora J.W."/>
            <person name="Visel A."/>
            <person name="Grigoriev I.V."/>
        </authorList>
    </citation>
    <scope>NUCLEOTIDE SEQUENCE [LARGE SCALE GENOMIC DNA]</scope>
    <source>
        <strain evidence="1 2">NRRL 3301</strain>
    </source>
</reference>
<gene>
    <name evidence="1" type="ORF">DM01DRAFT_306617</name>
</gene>
<evidence type="ECO:0000313" key="1">
    <source>
        <dbReference type="EMBL" id="ORX54965.1"/>
    </source>
</evidence>
<name>A0A1X2GIY7_9FUNG</name>
<protein>
    <submittedName>
        <fullName evidence="1">Uncharacterized protein</fullName>
    </submittedName>
</protein>
<sequence length="69" mass="8276">MGLQDNDLIYIDPHFSRCALETKSLKDYTPQVSQMSVEKHLYLSFFFRTWVRTIAAFLESCMCRKWIHQ</sequence>
<evidence type="ECO:0000313" key="2">
    <source>
        <dbReference type="Proteomes" id="UP000242146"/>
    </source>
</evidence>
<dbReference type="EMBL" id="MCGT01000012">
    <property type="protein sequence ID" value="ORX54965.1"/>
    <property type="molecule type" value="Genomic_DNA"/>
</dbReference>